<organism evidence="1">
    <name type="scientific">marine metagenome</name>
    <dbReference type="NCBI Taxonomy" id="408172"/>
    <lineage>
        <taxon>unclassified sequences</taxon>
        <taxon>metagenomes</taxon>
        <taxon>ecological metagenomes</taxon>
    </lineage>
</organism>
<proteinExistence type="predicted"/>
<protein>
    <submittedName>
        <fullName evidence="1">Uncharacterized protein</fullName>
    </submittedName>
</protein>
<dbReference type="EMBL" id="UINC01189008">
    <property type="protein sequence ID" value="SVE02499.1"/>
    <property type="molecule type" value="Genomic_DNA"/>
</dbReference>
<evidence type="ECO:0000313" key="1">
    <source>
        <dbReference type="EMBL" id="SVE02499.1"/>
    </source>
</evidence>
<accession>A0A383A4K9</accession>
<gene>
    <name evidence="1" type="ORF">METZ01_LOCUS455353</name>
</gene>
<sequence length="53" mass="5830">MSDSYYKTIDGKDYDREMLEIADEAVAGVGDGRISIEDAQKLLGAVKDANKYT</sequence>
<feature type="non-terminal residue" evidence="1">
    <location>
        <position position="1"/>
    </location>
</feature>
<name>A0A383A4K9_9ZZZZ</name>
<feature type="non-terminal residue" evidence="1">
    <location>
        <position position="53"/>
    </location>
</feature>
<dbReference type="AlphaFoldDB" id="A0A383A4K9"/>
<reference evidence="1" key="1">
    <citation type="submission" date="2018-05" db="EMBL/GenBank/DDBJ databases">
        <authorList>
            <person name="Lanie J.A."/>
            <person name="Ng W.-L."/>
            <person name="Kazmierczak K.M."/>
            <person name="Andrzejewski T.M."/>
            <person name="Davidsen T.M."/>
            <person name="Wayne K.J."/>
            <person name="Tettelin H."/>
            <person name="Glass J.I."/>
            <person name="Rusch D."/>
            <person name="Podicherti R."/>
            <person name="Tsui H.-C.T."/>
            <person name="Winkler M.E."/>
        </authorList>
    </citation>
    <scope>NUCLEOTIDE SEQUENCE</scope>
</reference>